<sequence length="110" mass="11512">MRGLLVHALAPTSLAVAPQLIDVLEPLLTSLGARLEPGVATAALAVEPEPRGGLVVAEPRAHAIDRPRQQAARLAQISPPPVPVAVPAVVMFVVLHGSFLRGRQLGRQTT</sequence>
<gene>
    <name evidence="1" type="ORF">OV079_00425</name>
</gene>
<dbReference type="AlphaFoldDB" id="A0A9X3EHA5"/>
<keyword evidence="2" id="KW-1185">Reference proteome</keyword>
<protein>
    <submittedName>
        <fullName evidence="1">Uncharacterized protein</fullName>
    </submittedName>
</protein>
<evidence type="ECO:0000313" key="1">
    <source>
        <dbReference type="EMBL" id="MCY1004058.1"/>
    </source>
</evidence>
<accession>A0A9X3EHA5</accession>
<name>A0A9X3EHA5_9BACT</name>
<dbReference type="EMBL" id="JAPNKE010000002">
    <property type="protein sequence ID" value="MCY1004058.1"/>
    <property type="molecule type" value="Genomic_DNA"/>
</dbReference>
<comment type="caution">
    <text evidence="1">The sequence shown here is derived from an EMBL/GenBank/DDBJ whole genome shotgun (WGS) entry which is preliminary data.</text>
</comment>
<dbReference type="Proteomes" id="UP001150924">
    <property type="component" value="Unassembled WGS sequence"/>
</dbReference>
<reference evidence="1" key="1">
    <citation type="submission" date="2022-11" db="EMBL/GenBank/DDBJ databases">
        <title>Minimal conservation of predation-associated metabolite biosynthetic gene clusters underscores biosynthetic potential of Myxococcota including descriptions for ten novel species: Archangium lansinium sp. nov., Myxococcus landrumus sp. nov., Nannocystis bai.</title>
        <authorList>
            <person name="Ahearne A."/>
            <person name="Stevens C."/>
            <person name="Phillips K."/>
        </authorList>
    </citation>
    <scope>NUCLEOTIDE SEQUENCE</scope>
    <source>
        <strain evidence="1">Na p29</strain>
    </source>
</reference>
<organism evidence="1 2">
    <name type="scientific">Nannocystis pusilla</name>
    <dbReference type="NCBI Taxonomy" id="889268"/>
    <lineage>
        <taxon>Bacteria</taxon>
        <taxon>Pseudomonadati</taxon>
        <taxon>Myxococcota</taxon>
        <taxon>Polyangia</taxon>
        <taxon>Nannocystales</taxon>
        <taxon>Nannocystaceae</taxon>
        <taxon>Nannocystis</taxon>
    </lineage>
</organism>
<proteinExistence type="predicted"/>
<evidence type="ECO:0000313" key="2">
    <source>
        <dbReference type="Proteomes" id="UP001150924"/>
    </source>
</evidence>
<dbReference type="RefSeq" id="WP_267765585.1">
    <property type="nucleotide sequence ID" value="NZ_JAPNKE010000002.1"/>
</dbReference>